<proteinExistence type="predicted"/>
<feature type="chain" id="PRO_5022707309" evidence="2">
    <location>
        <begin position="22"/>
        <end position="177"/>
    </location>
</feature>
<sequence>MRSPMLAFSLFAVVGPTIVAAAPSSPTLGDDPFAHTKGTDVRLSQRQLPQSPVFNLGFLLGPSSGVGLPNPSKAKASNDDEVSRALPNEAPREAADTPADVPKPPAFPAAPVAPPAAPVAPPAAPVAPPAAPVAPAAPAAAHIAPPAPSPPSWNAAKVSTPQAADDTTKTVDTVPDA</sequence>
<protein>
    <submittedName>
        <fullName evidence="3">Uncharacterized protein</fullName>
    </submittedName>
</protein>
<name>A0A5C2SNU0_9APHY</name>
<evidence type="ECO:0000256" key="2">
    <source>
        <dbReference type="SAM" id="SignalP"/>
    </source>
</evidence>
<keyword evidence="2" id="KW-0732">Signal</keyword>
<dbReference type="EMBL" id="ML122257">
    <property type="protein sequence ID" value="RPD63126.1"/>
    <property type="molecule type" value="Genomic_DNA"/>
</dbReference>
<dbReference type="Proteomes" id="UP000313359">
    <property type="component" value="Unassembled WGS sequence"/>
</dbReference>
<evidence type="ECO:0000256" key="1">
    <source>
        <dbReference type="SAM" id="MobiDB-lite"/>
    </source>
</evidence>
<organism evidence="3 4">
    <name type="scientific">Lentinus tigrinus ALCF2SS1-6</name>
    <dbReference type="NCBI Taxonomy" id="1328759"/>
    <lineage>
        <taxon>Eukaryota</taxon>
        <taxon>Fungi</taxon>
        <taxon>Dikarya</taxon>
        <taxon>Basidiomycota</taxon>
        <taxon>Agaricomycotina</taxon>
        <taxon>Agaricomycetes</taxon>
        <taxon>Polyporales</taxon>
        <taxon>Polyporaceae</taxon>
        <taxon>Lentinus</taxon>
    </lineage>
</organism>
<dbReference type="OrthoDB" id="2756422at2759"/>
<gene>
    <name evidence="3" type="ORF">L227DRAFT_572968</name>
</gene>
<accession>A0A5C2SNU0</accession>
<feature type="compositionally biased region" description="Pro residues" evidence="1">
    <location>
        <begin position="101"/>
        <end position="132"/>
    </location>
</feature>
<reference evidence="3" key="1">
    <citation type="journal article" date="2018" name="Genome Biol. Evol.">
        <title>Genomics and development of Lentinus tigrinus, a white-rot wood-decaying mushroom with dimorphic fruiting bodies.</title>
        <authorList>
            <person name="Wu B."/>
            <person name="Xu Z."/>
            <person name="Knudson A."/>
            <person name="Carlson A."/>
            <person name="Chen N."/>
            <person name="Kovaka S."/>
            <person name="LaButti K."/>
            <person name="Lipzen A."/>
            <person name="Pennachio C."/>
            <person name="Riley R."/>
            <person name="Schakwitz W."/>
            <person name="Umezawa K."/>
            <person name="Ohm R.A."/>
            <person name="Grigoriev I.V."/>
            <person name="Nagy L.G."/>
            <person name="Gibbons J."/>
            <person name="Hibbett D."/>
        </authorList>
    </citation>
    <scope>NUCLEOTIDE SEQUENCE [LARGE SCALE GENOMIC DNA]</scope>
    <source>
        <strain evidence="3">ALCF2SS1-6</strain>
    </source>
</reference>
<keyword evidence="4" id="KW-1185">Reference proteome</keyword>
<feature type="compositionally biased region" description="Low complexity" evidence="1">
    <location>
        <begin position="133"/>
        <end position="144"/>
    </location>
</feature>
<dbReference type="AlphaFoldDB" id="A0A5C2SNU0"/>
<evidence type="ECO:0000313" key="3">
    <source>
        <dbReference type="EMBL" id="RPD63126.1"/>
    </source>
</evidence>
<feature type="region of interest" description="Disordered" evidence="1">
    <location>
        <begin position="66"/>
        <end position="177"/>
    </location>
</feature>
<feature type="signal peptide" evidence="2">
    <location>
        <begin position="1"/>
        <end position="21"/>
    </location>
</feature>
<evidence type="ECO:0000313" key="4">
    <source>
        <dbReference type="Proteomes" id="UP000313359"/>
    </source>
</evidence>